<reference evidence="4" key="1">
    <citation type="submission" date="2017-02" db="UniProtKB">
        <authorList>
            <consortium name="WormBaseParasite"/>
        </authorList>
    </citation>
    <scope>IDENTIFICATION</scope>
</reference>
<accession>A0A0N4V1V5</accession>
<feature type="chain" id="PRO_5043122583" evidence="1">
    <location>
        <begin position="19"/>
        <end position="75"/>
    </location>
</feature>
<keyword evidence="3" id="KW-1185">Reference proteome</keyword>
<dbReference type="WBParaSite" id="EVEC_0000395201-mRNA-1">
    <property type="protein sequence ID" value="EVEC_0000395201-mRNA-1"/>
    <property type="gene ID" value="EVEC_0000395201"/>
</dbReference>
<dbReference type="AlphaFoldDB" id="A0A0N4V1V5"/>
<organism evidence="4">
    <name type="scientific">Enterobius vermicularis</name>
    <name type="common">Human pinworm</name>
    <dbReference type="NCBI Taxonomy" id="51028"/>
    <lineage>
        <taxon>Eukaryota</taxon>
        <taxon>Metazoa</taxon>
        <taxon>Ecdysozoa</taxon>
        <taxon>Nematoda</taxon>
        <taxon>Chromadorea</taxon>
        <taxon>Rhabditida</taxon>
        <taxon>Spirurina</taxon>
        <taxon>Oxyuridomorpha</taxon>
        <taxon>Oxyuroidea</taxon>
        <taxon>Oxyuridae</taxon>
        <taxon>Enterobius</taxon>
    </lineage>
</organism>
<reference evidence="2 3" key="2">
    <citation type="submission" date="2018-10" db="EMBL/GenBank/DDBJ databases">
        <authorList>
            <consortium name="Pathogen Informatics"/>
        </authorList>
    </citation>
    <scope>NUCLEOTIDE SEQUENCE [LARGE SCALE GENOMIC DNA]</scope>
</reference>
<dbReference type="EMBL" id="UXUI01007650">
    <property type="protein sequence ID" value="VDD88517.1"/>
    <property type="molecule type" value="Genomic_DNA"/>
</dbReference>
<name>A0A0N4V1V5_ENTVE</name>
<feature type="signal peptide" evidence="1">
    <location>
        <begin position="1"/>
        <end position="18"/>
    </location>
</feature>
<protein>
    <submittedName>
        <fullName evidence="2 4">Uncharacterized protein</fullName>
    </submittedName>
</protein>
<gene>
    <name evidence="2" type="ORF">EVEC_LOCUS3660</name>
</gene>
<evidence type="ECO:0000256" key="1">
    <source>
        <dbReference type="SAM" id="SignalP"/>
    </source>
</evidence>
<proteinExistence type="predicted"/>
<evidence type="ECO:0000313" key="3">
    <source>
        <dbReference type="Proteomes" id="UP000274131"/>
    </source>
</evidence>
<evidence type="ECO:0000313" key="2">
    <source>
        <dbReference type="EMBL" id="VDD88517.1"/>
    </source>
</evidence>
<evidence type="ECO:0000313" key="4">
    <source>
        <dbReference type="WBParaSite" id="EVEC_0000395201-mRNA-1"/>
    </source>
</evidence>
<keyword evidence="1" id="KW-0732">Signal</keyword>
<sequence length="75" mass="8218">MSIFILLLALFFVVQSDAYYGRWGYRGDNFADIWADGYGMGGWGPWGPWGPGGMWGDGGGADCAARCGGFRNWKK</sequence>
<dbReference type="Proteomes" id="UP000274131">
    <property type="component" value="Unassembled WGS sequence"/>
</dbReference>